<dbReference type="AlphaFoldDB" id="A0A540V8W5"/>
<dbReference type="InterPro" id="IPR033764">
    <property type="entry name" value="Sdr_B"/>
</dbReference>
<dbReference type="InterPro" id="IPR013783">
    <property type="entry name" value="Ig-like_fold"/>
</dbReference>
<dbReference type="SUPFAM" id="SSF117074">
    <property type="entry name" value="Hypothetical protein PA1324"/>
    <property type="match status" value="1"/>
</dbReference>
<evidence type="ECO:0000256" key="4">
    <source>
        <dbReference type="SAM" id="Phobius"/>
    </source>
</evidence>
<gene>
    <name evidence="6" type="ORF">FKZ61_22600</name>
</gene>
<comment type="subcellular location">
    <subcellularLocation>
        <location evidence="1">Secreted</location>
    </subcellularLocation>
</comment>
<keyword evidence="4" id="KW-0812">Transmembrane</keyword>
<keyword evidence="7" id="KW-1185">Reference proteome</keyword>
<protein>
    <recommendedName>
        <fullName evidence="5">SD-repeat containing protein B domain-containing protein</fullName>
    </recommendedName>
</protein>
<keyword evidence="2" id="KW-0964">Secreted</keyword>
<evidence type="ECO:0000313" key="6">
    <source>
        <dbReference type="EMBL" id="TQE93161.1"/>
    </source>
</evidence>
<dbReference type="Gene3D" id="2.60.40.10">
    <property type="entry name" value="Immunoglobulins"/>
    <property type="match status" value="1"/>
</dbReference>
<keyword evidence="3" id="KW-0732">Signal</keyword>
<evidence type="ECO:0000313" key="7">
    <source>
        <dbReference type="Proteomes" id="UP000317371"/>
    </source>
</evidence>
<evidence type="ECO:0000259" key="5">
    <source>
        <dbReference type="Pfam" id="PF17210"/>
    </source>
</evidence>
<dbReference type="EMBL" id="VIGC01000048">
    <property type="protein sequence ID" value="TQE93161.1"/>
    <property type="molecule type" value="Genomic_DNA"/>
</dbReference>
<reference evidence="6 7" key="1">
    <citation type="submission" date="2019-06" db="EMBL/GenBank/DDBJ databases">
        <title>Genome sequence of Litorilinea aerophila BAA-2444.</title>
        <authorList>
            <person name="Maclea K.S."/>
            <person name="Maurais E.G."/>
            <person name="Iannazzi L.C."/>
        </authorList>
    </citation>
    <scope>NUCLEOTIDE SEQUENCE [LARGE SCALE GENOMIC DNA]</scope>
    <source>
        <strain evidence="6 7">ATCC BAA-2444</strain>
    </source>
</reference>
<evidence type="ECO:0000256" key="1">
    <source>
        <dbReference type="ARBA" id="ARBA00004613"/>
    </source>
</evidence>
<dbReference type="Pfam" id="PF17210">
    <property type="entry name" value="SdrD_B"/>
    <property type="match status" value="1"/>
</dbReference>
<keyword evidence="4" id="KW-0472">Membrane</keyword>
<evidence type="ECO:0000256" key="3">
    <source>
        <dbReference type="ARBA" id="ARBA00022729"/>
    </source>
</evidence>
<organism evidence="6 7">
    <name type="scientific">Litorilinea aerophila</name>
    <dbReference type="NCBI Taxonomy" id="1204385"/>
    <lineage>
        <taxon>Bacteria</taxon>
        <taxon>Bacillati</taxon>
        <taxon>Chloroflexota</taxon>
        <taxon>Caldilineae</taxon>
        <taxon>Caldilineales</taxon>
        <taxon>Caldilineaceae</taxon>
        <taxon>Litorilinea</taxon>
    </lineage>
</organism>
<feature type="transmembrane region" description="Helical" evidence="4">
    <location>
        <begin position="33"/>
        <end position="57"/>
    </location>
</feature>
<evidence type="ECO:0000256" key="2">
    <source>
        <dbReference type="ARBA" id="ARBA00022525"/>
    </source>
</evidence>
<feature type="domain" description="SD-repeat containing protein B" evidence="5">
    <location>
        <begin position="207"/>
        <end position="295"/>
    </location>
</feature>
<proteinExistence type="predicted"/>
<accession>A0A540V8W5</accession>
<comment type="caution">
    <text evidence="6">The sequence shown here is derived from an EMBL/GenBank/DDBJ whole genome shotgun (WGS) entry which is preliminary data.</text>
</comment>
<dbReference type="InParanoid" id="A0A540V8W5"/>
<name>A0A540V8W5_9CHLR</name>
<dbReference type="Proteomes" id="UP000317371">
    <property type="component" value="Unassembled WGS sequence"/>
</dbReference>
<sequence>MSVHQESLDMTKSVERMEEPPELEYSAVRNDSLAMFGAAIGGALLGMLLTLLVLAILNGGTLSFTGGERLAVFEASLARVDENVGAVSYNVDVVAQQAREIQSQLGQVEAALSQRLDEQDAQIGELGEAIAILDRTRNQFDVFVAALSDALSTMKSLEAEAAAPAEAAPAPAESAPAEAAPAEAVALPTPEVATSADVPAHAVAVVLFQDANGNGTLDEGEAPVTGVQVTLVDAAGETVAQEATGEEGVLFSELAAGTYQVTVEAPADLTLAVQPAAEVTVEADATEGHVVYVPVEAAAGE</sequence>
<keyword evidence="4" id="KW-1133">Transmembrane helix</keyword>
<dbReference type="GO" id="GO:0005576">
    <property type="term" value="C:extracellular region"/>
    <property type="evidence" value="ECO:0007669"/>
    <property type="project" value="UniProtKB-SubCell"/>
</dbReference>
<dbReference type="OrthoDB" id="3694469at2"/>